<reference evidence="5 6" key="2">
    <citation type="journal article" date="2014" name="BMC Genomics">
        <title>An improved genome release (version Mt4.0) for the model legume Medicago truncatula.</title>
        <authorList>
            <person name="Tang H."/>
            <person name="Krishnakumar V."/>
            <person name="Bidwell S."/>
            <person name="Rosen B."/>
            <person name="Chan A."/>
            <person name="Zhou S."/>
            <person name="Gentzbittel L."/>
            <person name="Childs K.L."/>
            <person name="Yandell M."/>
            <person name="Gundlach H."/>
            <person name="Mayer K.F."/>
            <person name="Schwartz D.C."/>
            <person name="Town C.D."/>
        </authorList>
    </citation>
    <scope>GENOME REANNOTATION</scope>
    <source>
        <strain evidence="6">cv. Jemalong A17</strain>
    </source>
</reference>
<dbReference type="SFLD" id="SFLDS00019">
    <property type="entry name" value="Glutathione_Transferase_(cytos"/>
    <property type="match status" value="1"/>
</dbReference>
<dbReference type="SUPFAM" id="SSF52833">
    <property type="entry name" value="Thioredoxin-like"/>
    <property type="match status" value="1"/>
</dbReference>
<evidence type="ECO:0000256" key="2">
    <source>
        <dbReference type="RuleBase" id="RU003494"/>
    </source>
</evidence>
<feature type="domain" description="GST C-terminal" evidence="4">
    <location>
        <begin position="87"/>
        <end position="211"/>
    </location>
</feature>
<dbReference type="AlphaFoldDB" id="A0A072TDE6"/>
<dbReference type="PANTHER" id="PTHR44051">
    <property type="entry name" value="GLUTATHIONE S-TRANSFERASE-RELATED"/>
    <property type="match status" value="1"/>
</dbReference>
<evidence type="ECO:0000313" key="6">
    <source>
        <dbReference type="Proteomes" id="UP000002051"/>
    </source>
</evidence>
<name>A0A072TDE6_MEDTR</name>
<gene>
    <name evidence="5" type="ORF">MTR_1568s0020</name>
</gene>
<dbReference type="PROSITE" id="PS50404">
    <property type="entry name" value="GST_NTER"/>
    <property type="match status" value="1"/>
</dbReference>
<evidence type="ECO:0000313" key="5">
    <source>
        <dbReference type="EMBL" id="KEH15261.1"/>
    </source>
</evidence>
<dbReference type="HOGENOM" id="CLU_011226_6_1_1"/>
<evidence type="ECO:0000259" key="3">
    <source>
        <dbReference type="PROSITE" id="PS50404"/>
    </source>
</evidence>
<dbReference type="InterPro" id="IPR040079">
    <property type="entry name" value="Glutathione_S-Trfase"/>
</dbReference>
<dbReference type="PANTHER" id="PTHR44051:SF8">
    <property type="entry name" value="GLUTATHIONE S-TRANSFERASE GSTA"/>
    <property type="match status" value="1"/>
</dbReference>
<comment type="similarity">
    <text evidence="1 2">Belongs to the GST superfamily.</text>
</comment>
<evidence type="ECO:0000256" key="1">
    <source>
        <dbReference type="ARBA" id="ARBA00007409"/>
    </source>
</evidence>
<dbReference type="EMBL" id="KL404292">
    <property type="protein sequence ID" value="KEH15261.1"/>
    <property type="molecule type" value="Genomic_DNA"/>
</dbReference>
<dbReference type="Gene3D" id="3.40.30.10">
    <property type="entry name" value="Glutaredoxin"/>
    <property type="match status" value="1"/>
</dbReference>
<dbReference type="Pfam" id="PF00043">
    <property type="entry name" value="GST_C"/>
    <property type="match status" value="1"/>
</dbReference>
<feature type="non-terminal residue" evidence="5">
    <location>
        <position position="211"/>
    </location>
</feature>
<reference evidence="5 6" key="1">
    <citation type="journal article" date="2011" name="Nature">
        <title>The Medicago genome provides insight into the evolution of rhizobial symbioses.</title>
        <authorList>
            <person name="Young N.D."/>
            <person name="Debelle F."/>
            <person name="Oldroyd G.E."/>
            <person name="Geurts R."/>
            <person name="Cannon S.B."/>
            <person name="Udvardi M.K."/>
            <person name="Benedito V.A."/>
            <person name="Mayer K.F."/>
            <person name="Gouzy J."/>
            <person name="Schoof H."/>
            <person name="Van de Peer Y."/>
            <person name="Proost S."/>
            <person name="Cook D.R."/>
            <person name="Meyers B.C."/>
            <person name="Spannagl M."/>
            <person name="Cheung F."/>
            <person name="De Mita S."/>
            <person name="Krishnakumar V."/>
            <person name="Gundlach H."/>
            <person name="Zhou S."/>
            <person name="Mudge J."/>
            <person name="Bharti A.K."/>
            <person name="Murray J.D."/>
            <person name="Naoumkina M.A."/>
            <person name="Rosen B."/>
            <person name="Silverstein K.A."/>
            <person name="Tang H."/>
            <person name="Rombauts S."/>
            <person name="Zhao P.X."/>
            <person name="Zhou P."/>
            <person name="Barbe V."/>
            <person name="Bardou P."/>
            <person name="Bechner M."/>
            <person name="Bellec A."/>
            <person name="Berger A."/>
            <person name="Berges H."/>
            <person name="Bidwell S."/>
            <person name="Bisseling T."/>
            <person name="Choisne N."/>
            <person name="Couloux A."/>
            <person name="Denny R."/>
            <person name="Deshpande S."/>
            <person name="Dai X."/>
            <person name="Doyle J.J."/>
            <person name="Dudez A.M."/>
            <person name="Farmer A.D."/>
            <person name="Fouteau S."/>
            <person name="Franken C."/>
            <person name="Gibelin C."/>
            <person name="Gish J."/>
            <person name="Goldstein S."/>
            <person name="Gonzalez A.J."/>
            <person name="Green P.J."/>
            <person name="Hallab A."/>
            <person name="Hartog M."/>
            <person name="Hua A."/>
            <person name="Humphray S.J."/>
            <person name="Jeong D.H."/>
            <person name="Jing Y."/>
            <person name="Jocker A."/>
            <person name="Kenton S.M."/>
            <person name="Kim D.J."/>
            <person name="Klee K."/>
            <person name="Lai H."/>
            <person name="Lang C."/>
            <person name="Lin S."/>
            <person name="Macmil S.L."/>
            <person name="Magdelenat G."/>
            <person name="Matthews L."/>
            <person name="McCorrison J."/>
            <person name="Monaghan E.L."/>
            <person name="Mun J.H."/>
            <person name="Najar F.Z."/>
            <person name="Nicholson C."/>
            <person name="Noirot C."/>
            <person name="O'Bleness M."/>
            <person name="Paule C.R."/>
            <person name="Poulain J."/>
            <person name="Prion F."/>
            <person name="Qin B."/>
            <person name="Qu C."/>
            <person name="Retzel E.F."/>
            <person name="Riddle C."/>
            <person name="Sallet E."/>
            <person name="Samain S."/>
            <person name="Samson N."/>
            <person name="Sanders I."/>
            <person name="Saurat O."/>
            <person name="Scarpelli C."/>
            <person name="Schiex T."/>
            <person name="Segurens B."/>
            <person name="Severin A.J."/>
            <person name="Sherrier D.J."/>
            <person name="Shi R."/>
            <person name="Sims S."/>
            <person name="Singer S.R."/>
            <person name="Sinharoy S."/>
            <person name="Sterck L."/>
            <person name="Viollet A."/>
            <person name="Wang B.B."/>
            <person name="Wang K."/>
            <person name="Wang M."/>
            <person name="Wang X."/>
            <person name="Warfsmann J."/>
            <person name="Weissenbach J."/>
            <person name="White D.D."/>
            <person name="White J.D."/>
            <person name="Wiley G.B."/>
            <person name="Wincker P."/>
            <person name="Xing Y."/>
            <person name="Yang L."/>
            <person name="Yao Z."/>
            <person name="Ying F."/>
            <person name="Zhai J."/>
            <person name="Zhou L."/>
            <person name="Zuber A."/>
            <person name="Denarie J."/>
            <person name="Dixon R.A."/>
            <person name="May G.D."/>
            <person name="Schwartz D.C."/>
            <person name="Rogers J."/>
            <person name="Quetier F."/>
            <person name="Town C.D."/>
            <person name="Roe B.A."/>
        </authorList>
    </citation>
    <scope>NUCLEOTIDE SEQUENCE [LARGE SCALE GENOMIC DNA]</scope>
    <source>
        <strain evidence="6">cv. Jemalong A17</strain>
    </source>
</reference>
<dbReference type="Pfam" id="PF02798">
    <property type="entry name" value="GST_N"/>
    <property type="match status" value="1"/>
</dbReference>
<dbReference type="InterPro" id="IPR004045">
    <property type="entry name" value="Glutathione_S-Trfase_N"/>
</dbReference>
<dbReference type="InterPro" id="IPR004046">
    <property type="entry name" value="GST_C"/>
</dbReference>
<dbReference type="SFLD" id="SFLDG01150">
    <property type="entry name" value="Main.1:_Beta-like"/>
    <property type="match status" value="1"/>
</dbReference>
<dbReference type="SUPFAM" id="SSF47616">
    <property type="entry name" value="GST C-terminal domain-like"/>
    <property type="match status" value="1"/>
</dbReference>
<dbReference type="Proteomes" id="UP000002051">
    <property type="component" value="Unassembled WGS sequence"/>
</dbReference>
<feature type="domain" description="GST N-terminal" evidence="3">
    <location>
        <begin position="1"/>
        <end position="82"/>
    </location>
</feature>
<dbReference type="InterPro" id="IPR010987">
    <property type="entry name" value="Glutathione-S-Trfase_C-like"/>
</dbReference>
<dbReference type="GO" id="GO:0005737">
    <property type="term" value="C:cytoplasm"/>
    <property type="evidence" value="ECO:0000318"/>
    <property type="project" value="GO_Central"/>
</dbReference>
<proteinExistence type="inferred from homology"/>
<dbReference type="InterPro" id="IPR036282">
    <property type="entry name" value="Glutathione-S-Trfase_C_sf"/>
</dbReference>
<sequence length="211" mass="23482">MTTHTLFYCPGHLSFAPHVILRELGEPFELALVSIKDGATQSAEFRQLNPKGKVPVLHTGDEVLTESSAILLYLALRFPQALLVPDTAMGLARAVEWMNWLASVLPGTVALNFHPSRFSEDPAAHDGIRAKGRAGILAAYAQIDERLAARDWALGEHYSIVDPMLLIFFKWGNMLKLDMRGFEHWAAHTERMLRRPAVATALSVEQISIWA</sequence>
<protein>
    <submittedName>
        <fullName evidence="5">Glutathione S-transferase</fullName>
    </submittedName>
</protein>
<dbReference type="GO" id="GO:0004364">
    <property type="term" value="F:glutathione transferase activity"/>
    <property type="evidence" value="ECO:0000318"/>
    <property type="project" value="GO_Central"/>
</dbReference>
<dbReference type="Gene3D" id="1.20.1050.10">
    <property type="match status" value="1"/>
</dbReference>
<dbReference type="STRING" id="3880.A0A072TDE6"/>
<accession>A0A072TDE6</accession>
<dbReference type="PROSITE" id="PS50405">
    <property type="entry name" value="GST_CTER"/>
    <property type="match status" value="1"/>
</dbReference>
<dbReference type="CDD" id="cd03057">
    <property type="entry name" value="GST_N_Beta"/>
    <property type="match status" value="1"/>
</dbReference>
<keyword evidence="6" id="KW-1185">Reference proteome</keyword>
<dbReference type="InterPro" id="IPR036249">
    <property type="entry name" value="Thioredoxin-like_sf"/>
</dbReference>
<evidence type="ECO:0000259" key="4">
    <source>
        <dbReference type="PROSITE" id="PS50405"/>
    </source>
</evidence>
<dbReference type="CDD" id="cd03188">
    <property type="entry name" value="GST_C_Beta"/>
    <property type="match status" value="1"/>
</dbReference>
<dbReference type="SFLD" id="SFLDG00358">
    <property type="entry name" value="Main_(cytGST)"/>
    <property type="match status" value="1"/>
</dbReference>
<organism evidence="5 6">
    <name type="scientific">Medicago truncatula</name>
    <name type="common">Barrel medic</name>
    <name type="synonym">Medicago tribuloides</name>
    <dbReference type="NCBI Taxonomy" id="3880"/>
    <lineage>
        <taxon>Eukaryota</taxon>
        <taxon>Viridiplantae</taxon>
        <taxon>Streptophyta</taxon>
        <taxon>Embryophyta</taxon>
        <taxon>Tracheophyta</taxon>
        <taxon>Spermatophyta</taxon>
        <taxon>Magnoliopsida</taxon>
        <taxon>eudicotyledons</taxon>
        <taxon>Gunneridae</taxon>
        <taxon>Pentapetalae</taxon>
        <taxon>rosids</taxon>
        <taxon>fabids</taxon>
        <taxon>Fabales</taxon>
        <taxon>Fabaceae</taxon>
        <taxon>Papilionoideae</taxon>
        <taxon>50 kb inversion clade</taxon>
        <taxon>NPAAA clade</taxon>
        <taxon>Hologalegina</taxon>
        <taxon>IRL clade</taxon>
        <taxon>Trifolieae</taxon>
        <taxon>Medicago</taxon>
    </lineage>
</organism>